<accession>A0ACB8QST3</accession>
<dbReference type="Proteomes" id="UP000814128">
    <property type="component" value="Unassembled WGS sequence"/>
</dbReference>
<evidence type="ECO:0000313" key="2">
    <source>
        <dbReference type="Proteomes" id="UP000814128"/>
    </source>
</evidence>
<reference evidence="1" key="2">
    <citation type="journal article" date="2022" name="New Phytol.">
        <title>Evolutionary transition to the ectomycorrhizal habit in the genomes of a hyperdiverse lineage of mushroom-forming fungi.</title>
        <authorList>
            <person name="Looney B."/>
            <person name="Miyauchi S."/>
            <person name="Morin E."/>
            <person name="Drula E."/>
            <person name="Courty P.E."/>
            <person name="Kohler A."/>
            <person name="Kuo A."/>
            <person name="LaButti K."/>
            <person name="Pangilinan J."/>
            <person name="Lipzen A."/>
            <person name="Riley R."/>
            <person name="Andreopoulos W."/>
            <person name="He G."/>
            <person name="Johnson J."/>
            <person name="Nolan M."/>
            <person name="Tritt A."/>
            <person name="Barry K.W."/>
            <person name="Grigoriev I.V."/>
            <person name="Nagy L.G."/>
            <person name="Hibbett D."/>
            <person name="Henrissat B."/>
            <person name="Matheny P.B."/>
            <person name="Labbe J."/>
            <person name="Martin F.M."/>
        </authorList>
    </citation>
    <scope>NUCLEOTIDE SEQUENCE</scope>
    <source>
        <strain evidence="1">EC-137</strain>
    </source>
</reference>
<proteinExistence type="predicted"/>
<protein>
    <submittedName>
        <fullName evidence="1">Uncharacterized protein</fullName>
    </submittedName>
</protein>
<reference evidence="1" key="1">
    <citation type="submission" date="2021-02" db="EMBL/GenBank/DDBJ databases">
        <authorList>
            <consortium name="DOE Joint Genome Institute"/>
            <person name="Ahrendt S."/>
            <person name="Looney B.P."/>
            <person name="Miyauchi S."/>
            <person name="Morin E."/>
            <person name="Drula E."/>
            <person name="Courty P.E."/>
            <person name="Chicoki N."/>
            <person name="Fauchery L."/>
            <person name="Kohler A."/>
            <person name="Kuo A."/>
            <person name="Labutti K."/>
            <person name="Pangilinan J."/>
            <person name="Lipzen A."/>
            <person name="Riley R."/>
            <person name="Andreopoulos W."/>
            <person name="He G."/>
            <person name="Johnson J."/>
            <person name="Barry K.W."/>
            <person name="Grigoriev I.V."/>
            <person name="Nagy L."/>
            <person name="Hibbett D."/>
            <person name="Henrissat B."/>
            <person name="Matheny P.B."/>
            <person name="Labbe J."/>
            <person name="Martin F."/>
        </authorList>
    </citation>
    <scope>NUCLEOTIDE SEQUENCE</scope>
    <source>
        <strain evidence="1">EC-137</strain>
    </source>
</reference>
<organism evidence="1 2">
    <name type="scientific">Vararia minispora EC-137</name>
    <dbReference type="NCBI Taxonomy" id="1314806"/>
    <lineage>
        <taxon>Eukaryota</taxon>
        <taxon>Fungi</taxon>
        <taxon>Dikarya</taxon>
        <taxon>Basidiomycota</taxon>
        <taxon>Agaricomycotina</taxon>
        <taxon>Agaricomycetes</taxon>
        <taxon>Russulales</taxon>
        <taxon>Lachnocladiaceae</taxon>
        <taxon>Vararia</taxon>
    </lineage>
</organism>
<keyword evidence="2" id="KW-1185">Reference proteome</keyword>
<gene>
    <name evidence="1" type="ORF">K488DRAFT_17704</name>
</gene>
<dbReference type="EMBL" id="MU273492">
    <property type="protein sequence ID" value="KAI0034946.1"/>
    <property type="molecule type" value="Genomic_DNA"/>
</dbReference>
<evidence type="ECO:0000313" key="1">
    <source>
        <dbReference type="EMBL" id="KAI0034946.1"/>
    </source>
</evidence>
<comment type="caution">
    <text evidence="1">The sequence shown here is derived from an EMBL/GenBank/DDBJ whole genome shotgun (WGS) entry which is preliminary data.</text>
</comment>
<name>A0ACB8QST3_9AGAM</name>
<feature type="non-terminal residue" evidence="1">
    <location>
        <position position="289"/>
    </location>
</feature>
<sequence length="289" mass="31063">MAATALNVTVAHAIAYITRPLLLRSSTETILKLQLALEASLTAYYASSWNPAEPLQGSGRRCMTLSPTANPPRPIYVACRAASVEWADWIAALGGVEFDLFVDPGCVSVRLGRWGAGPFSKLITVWSEELDHEQPQPAGVERARLPLSPAFVETLHQKDEDDEEELFAALADELAAPTWKTPKGSQFPAAARTATRPTFSHHSRSSSSSSASDSDFDYSIFDDDSDAASSVTTVSSAATDSSKLSRRERARLARIYVDKSKTDVTNYDGGKTTVLTGGVMLGAPPKPAK</sequence>